<dbReference type="EMBL" id="CADEAL010001990">
    <property type="protein sequence ID" value="CAB1437119.1"/>
    <property type="molecule type" value="Genomic_DNA"/>
</dbReference>
<organism evidence="1 2">
    <name type="scientific">Pleuronectes platessa</name>
    <name type="common">European plaice</name>
    <dbReference type="NCBI Taxonomy" id="8262"/>
    <lineage>
        <taxon>Eukaryota</taxon>
        <taxon>Metazoa</taxon>
        <taxon>Chordata</taxon>
        <taxon>Craniata</taxon>
        <taxon>Vertebrata</taxon>
        <taxon>Euteleostomi</taxon>
        <taxon>Actinopterygii</taxon>
        <taxon>Neopterygii</taxon>
        <taxon>Teleostei</taxon>
        <taxon>Neoteleostei</taxon>
        <taxon>Acanthomorphata</taxon>
        <taxon>Carangaria</taxon>
        <taxon>Pleuronectiformes</taxon>
        <taxon>Pleuronectoidei</taxon>
        <taxon>Pleuronectidae</taxon>
        <taxon>Pleuronectes</taxon>
    </lineage>
</organism>
<proteinExistence type="predicted"/>
<accession>A0A9N7YMH5</accession>
<evidence type="ECO:0000313" key="1">
    <source>
        <dbReference type="EMBL" id="CAB1437119.1"/>
    </source>
</evidence>
<sequence>MSALLIPIPCSISLRCHLNPRPLLCHTPKQTPPSVKDGSLSDPVPRGPPQDYPCCCYVLGFGCAVLRQGASGAHSRPHDVTLQDCGPVASDTLFGSELTPPAFPCEQGAGMRLAFCRR</sequence>
<comment type="caution">
    <text evidence="1">The sequence shown here is derived from an EMBL/GenBank/DDBJ whole genome shotgun (WGS) entry which is preliminary data.</text>
</comment>
<protein>
    <submittedName>
        <fullName evidence="1">Uncharacterized protein</fullName>
    </submittedName>
</protein>
<keyword evidence="2" id="KW-1185">Reference proteome</keyword>
<dbReference type="AlphaFoldDB" id="A0A9N7YMH5"/>
<dbReference type="Proteomes" id="UP001153269">
    <property type="component" value="Unassembled WGS sequence"/>
</dbReference>
<reference evidence="1" key="1">
    <citation type="submission" date="2020-03" db="EMBL/GenBank/DDBJ databases">
        <authorList>
            <person name="Weist P."/>
        </authorList>
    </citation>
    <scope>NUCLEOTIDE SEQUENCE</scope>
</reference>
<gene>
    <name evidence="1" type="ORF">PLEPLA_LOCUS25152</name>
</gene>
<name>A0A9N7YMH5_PLEPL</name>
<evidence type="ECO:0000313" key="2">
    <source>
        <dbReference type="Proteomes" id="UP001153269"/>
    </source>
</evidence>